<dbReference type="OrthoDB" id="416253at2759"/>
<evidence type="ECO:0000313" key="6">
    <source>
        <dbReference type="Proteomes" id="UP000287033"/>
    </source>
</evidence>
<dbReference type="PANTHER" id="PTHR32303">
    <property type="entry name" value="QUINOPROTEIN ALCOHOL DEHYDROGENASE (CYTOCHROME C)"/>
    <property type="match status" value="1"/>
</dbReference>
<dbReference type="InterPro" id="IPR002372">
    <property type="entry name" value="PQQ_rpt_dom"/>
</dbReference>
<keyword evidence="3" id="KW-0560">Oxidoreductase</keyword>
<proteinExistence type="inferred from homology"/>
<comment type="caution">
    <text evidence="5">The sequence shown here is derived from an EMBL/GenBank/DDBJ whole genome shotgun (WGS) entry which is preliminary data.</text>
</comment>
<protein>
    <recommendedName>
        <fullName evidence="4">Pyrrolo-quinoline quinone repeat domain-containing protein</fullName>
    </recommendedName>
</protein>
<feature type="domain" description="Pyrrolo-quinoline quinone repeat" evidence="4">
    <location>
        <begin position="4"/>
        <end position="97"/>
    </location>
</feature>
<dbReference type="GO" id="GO:0016491">
    <property type="term" value="F:oxidoreductase activity"/>
    <property type="evidence" value="ECO:0007669"/>
    <property type="project" value="UniProtKB-KW"/>
</dbReference>
<evidence type="ECO:0000313" key="5">
    <source>
        <dbReference type="EMBL" id="GCC45684.1"/>
    </source>
</evidence>
<dbReference type="Pfam" id="PF01011">
    <property type="entry name" value="PQQ"/>
    <property type="match status" value="1"/>
</dbReference>
<accession>A0A401TSQ9</accession>
<comment type="similarity">
    <text evidence="2">Belongs to the bacterial PQQ dehydrogenase family.</text>
</comment>
<dbReference type="EMBL" id="BEZZ01164539">
    <property type="protein sequence ID" value="GCC45684.1"/>
    <property type="molecule type" value="Genomic_DNA"/>
</dbReference>
<sequence>MTGTYDKDTKTVYWGVGNAAPWPGSMHPGDNLYTSSVLALDPDTGKIKTHFQYHQNDSWDWDEVDAPMLIDMQRDGKSFKSLVHPGRDAIFWVLERKADKINYVAGWPFVKTNVWKGVEAETGRPILDPDHKPVLGKRVEFCPSLWGGKDWPSASYSPNTKLVYVPANENFCGGFTGEKQPLVPGQLWLGTKPEDIGLIPAPNADHFGELQAWDPATGKKVWQHDYKTSQLFGAVTATAGDL</sequence>
<keyword evidence="6" id="KW-1185">Reference proteome</keyword>
<dbReference type="PANTHER" id="PTHR32303:SF20">
    <property type="entry name" value="QUINOPROTEIN ETHANOL DEHYDROGENASE"/>
    <property type="match status" value="1"/>
</dbReference>
<organism evidence="5 6">
    <name type="scientific">Chiloscyllium punctatum</name>
    <name type="common">Brownbanded bambooshark</name>
    <name type="synonym">Hemiscyllium punctatum</name>
    <dbReference type="NCBI Taxonomy" id="137246"/>
    <lineage>
        <taxon>Eukaryota</taxon>
        <taxon>Metazoa</taxon>
        <taxon>Chordata</taxon>
        <taxon>Craniata</taxon>
        <taxon>Vertebrata</taxon>
        <taxon>Chondrichthyes</taxon>
        <taxon>Elasmobranchii</taxon>
        <taxon>Galeomorphii</taxon>
        <taxon>Galeoidea</taxon>
        <taxon>Orectolobiformes</taxon>
        <taxon>Hemiscylliidae</taxon>
        <taxon>Chiloscyllium</taxon>
    </lineage>
</organism>
<reference evidence="5 6" key="1">
    <citation type="journal article" date="2018" name="Nat. Ecol. Evol.">
        <title>Shark genomes provide insights into elasmobranch evolution and the origin of vertebrates.</title>
        <authorList>
            <person name="Hara Y"/>
            <person name="Yamaguchi K"/>
            <person name="Onimaru K"/>
            <person name="Kadota M"/>
            <person name="Koyanagi M"/>
            <person name="Keeley SD"/>
            <person name="Tatsumi K"/>
            <person name="Tanaka K"/>
            <person name="Motone F"/>
            <person name="Kageyama Y"/>
            <person name="Nozu R"/>
            <person name="Adachi N"/>
            <person name="Nishimura O"/>
            <person name="Nakagawa R"/>
            <person name="Tanegashima C"/>
            <person name="Kiyatake I"/>
            <person name="Matsumoto R"/>
            <person name="Murakumo K"/>
            <person name="Nishida K"/>
            <person name="Terakita A"/>
            <person name="Kuratani S"/>
            <person name="Sato K"/>
            <person name="Hyodo S Kuraku.S."/>
        </authorList>
    </citation>
    <scope>NUCLEOTIDE SEQUENCE [LARGE SCALE GENOMIC DNA]</scope>
</reference>
<comment type="cofactor">
    <cofactor evidence="1">
        <name>pyrroloquinoline quinone</name>
        <dbReference type="ChEBI" id="CHEBI:58442"/>
    </cofactor>
</comment>
<dbReference type="Proteomes" id="UP000287033">
    <property type="component" value="Unassembled WGS sequence"/>
</dbReference>
<gene>
    <name evidence="5" type="ORF">chiPu_0029728</name>
</gene>
<evidence type="ECO:0000256" key="3">
    <source>
        <dbReference type="ARBA" id="ARBA00023002"/>
    </source>
</evidence>
<dbReference type="AlphaFoldDB" id="A0A401TSQ9"/>
<evidence type="ECO:0000256" key="1">
    <source>
        <dbReference type="ARBA" id="ARBA00001931"/>
    </source>
</evidence>
<dbReference type="InterPro" id="IPR011047">
    <property type="entry name" value="Quinoprotein_ADH-like_sf"/>
</dbReference>
<evidence type="ECO:0000259" key="4">
    <source>
        <dbReference type="Pfam" id="PF01011"/>
    </source>
</evidence>
<dbReference type="STRING" id="137246.A0A401TSQ9"/>
<dbReference type="SUPFAM" id="SSF50998">
    <property type="entry name" value="Quinoprotein alcohol dehydrogenase-like"/>
    <property type="match status" value="1"/>
</dbReference>
<name>A0A401TSQ9_CHIPU</name>
<evidence type="ECO:0000256" key="2">
    <source>
        <dbReference type="ARBA" id="ARBA00008156"/>
    </source>
</evidence>
<feature type="non-terminal residue" evidence="5">
    <location>
        <position position="242"/>
    </location>
</feature>
<dbReference type="Gene3D" id="2.140.10.10">
    <property type="entry name" value="Quinoprotein alcohol dehydrogenase-like superfamily"/>
    <property type="match status" value="1"/>
</dbReference>